<organism evidence="3 4">
    <name type="scientific">Cudoniella acicularis</name>
    <dbReference type="NCBI Taxonomy" id="354080"/>
    <lineage>
        <taxon>Eukaryota</taxon>
        <taxon>Fungi</taxon>
        <taxon>Dikarya</taxon>
        <taxon>Ascomycota</taxon>
        <taxon>Pezizomycotina</taxon>
        <taxon>Leotiomycetes</taxon>
        <taxon>Helotiales</taxon>
        <taxon>Tricladiaceae</taxon>
        <taxon>Cudoniella</taxon>
    </lineage>
</organism>
<dbReference type="EMBL" id="JAAMPI010001073">
    <property type="protein sequence ID" value="KAF4626847.1"/>
    <property type="molecule type" value="Genomic_DNA"/>
</dbReference>
<protein>
    <recommendedName>
        <fullName evidence="2">DUF8212 domain-containing protein</fullName>
    </recommendedName>
</protein>
<keyword evidence="1" id="KW-0812">Transmembrane</keyword>
<evidence type="ECO:0000256" key="1">
    <source>
        <dbReference type="SAM" id="Phobius"/>
    </source>
</evidence>
<dbReference type="Proteomes" id="UP000566819">
    <property type="component" value="Unassembled WGS sequence"/>
</dbReference>
<dbReference type="InterPro" id="IPR058525">
    <property type="entry name" value="DUF8212"/>
</dbReference>
<keyword evidence="1" id="KW-1133">Transmembrane helix</keyword>
<keyword evidence="4" id="KW-1185">Reference proteome</keyword>
<accession>A0A8H4VYE1</accession>
<dbReference type="PANTHER" id="PTHR10622:SF10">
    <property type="entry name" value="HET DOMAIN-CONTAINING PROTEIN"/>
    <property type="match status" value="1"/>
</dbReference>
<evidence type="ECO:0000313" key="4">
    <source>
        <dbReference type="Proteomes" id="UP000566819"/>
    </source>
</evidence>
<keyword evidence="1" id="KW-0472">Membrane</keyword>
<sequence>MIRSLLAGASIAERMSWAANRHTTRVEDIAYCLLGVFDIHMPLLYGEGRRAFTRLQEEILKLTADQTLFAWDFPPQSEISLIEDAREMGFAKSFPNNQSPTGDIYVFGLLAASPSHFAQCVNIIPRDIDLPKSQLDVTNRGLRVTLPLIKEGRITYALLQCTRRGDILKVVGVPLLLLLDGRYARVNAKTQLVDSHLWQSRSIETVYITTKYISAWSHAESQLSNYTFILRNLPQDFYITGVNGFENATWHPVTNAIALPSMRYGEERRVLVSLATRGREFAVTVLLILRKHQDRIPFVTTLDWANYSLCPVDQESTTETTTYERLIKSVPFGDGLFFVSIEHERVLEKDVYFVDFKVARKQSTGIVENLRDRIWQLEPVSRDRIFLGSSVGFSAFIGVGLAFAYRYLFPSKR</sequence>
<comment type="caution">
    <text evidence="3">The sequence shown here is derived from an EMBL/GenBank/DDBJ whole genome shotgun (WGS) entry which is preliminary data.</text>
</comment>
<dbReference type="Pfam" id="PF26640">
    <property type="entry name" value="DUF8212"/>
    <property type="match status" value="1"/>
</dbReference>
<proteinExistence type="predicted"/>
<feature type="transmembrane region" description="Helical" evidence="1">
    <location>
        <begin position="385"/>
        <end position="408"/>
    </location>
</feature>
<reference evidence="3 4" key="1">
    <citation type="submission" date="2020-03" db="EMBL/GenBank/DDBJ databases">
        <title>Draft Genome Sequence of Cudoniella acicularis.</title>
        <authorList>
            <person name="Buettner E."/>
            <person name="Kellner H."/>
        </authorList>
    </citation>
    <scope>NUCLEOTIDE SEQUENCE [LARGE SCALE GENOMIC DNA]</scope>
    <source>
        <strain evidence="3 4">DSM 108380</strain>
    </source>
</reference>
<dbReference type="PANTHER" id="PTHR10622">
    <property type="entry name" value="HET DOMAIN-CONTAINING PROTEIN"/>
    <property type="match status" value="1"/>
</dbReference>
<evidence type="ECO:0000313" key="3">
    <source>
        <dbReference type="EMBL" id="KAF4626847.1"/>
    </source>
</evidence>
<feature type="domain" description="DUF8212" evidence="2">
    <location>
        <begin position="50"/>
        <end position="149"/>
    </location>
</feature>
<gene>
    <name evidence="3" type="ORF">G7Y89_g11310</name>
</gene>
<dbReference type="OrthoDB" id="3562304at2759"/>
<name>A0A8H4VYE1_9HELO</name>
<evidence type="ECO:0000259" key="2">
    <source>
        <dbReference type="Pfam" id="PF26640"/>
    </source>
</evidence>
<dbReference type="AlphaFoldDB" id="A0A8H4VYE1"/>